<evidence type="ECO:0000256" key="1">
    <source>
        <dbReference type="ARBA" id="ARBA00022723"/>
    </source>
</evidence>
<dbReference type="PANTHER" id="PTHR31302:SF31">
    <property type="entry name" value="PHOSPHODIESTERASE YAEI"/>
    <property type="match status" value="1"/>
</dbReference>
<name>A0ABS7CVD5_9BACT</name>
<evidence type="ECO:0000313" key="5">
    <source>
        <dbReference type="Proteomes" id="UP000813018"/>
    </source>
</evidence>
<keyword evidence="1" id="KW-0479">Metal-binding</keyword>
<accession>A0ABS7CVD5</accession>
<dbReference type="InterPro" id="IPR051158">
    <property type="entry name" value="Metallophosphoesterase_sf"/>
</dbReference>
<proteinExistence type="predicted"/>
<dbReference type="PANTHER" id="PTHR31302">
    <property type="entry name" value="TRANSMEMBRANE PROTEIN WITH METALLOPHOSPHOESTERASE DOMAIN-RELATED"/>
    <property type="match status" value="1"/>
</dbReference>
<keyword evidence="5" id="KW-1185">Reference proteome</keyword>
<dbReference type="Pfam" id="PF00149">
    <property type="entry name" value="Metallophos"/>
    <property type="match status" value="1"/>
</dbReference>
<evidence type="ECO:0000313" key="4">
    <source>
        <dbReference type="EMBL" id="MBW7467826.1"/>
    </source>
</evidence>
<dbReference type="Gene3D" id="3.60.21.10">
    <property type="match status" value="1"/>
</dbReference>
<sequence>MNRCKDKKRWALGAAAAVAGYLLLRAFVLEKYFFQVRRYRIGDRGGRRVIRLVLLADLHFRRLLLPQHRRLARRVNRLRPDLILIAGDTLDAAGGTGPMEEFFRLLDERTRKAAVLGNHDYRASPSVDELRRAYGRHGCDLLVNETRVYRLGGTELAVTGLDDLIEGESSVEKALGGVGRQEHHLMLVHSPLQQETAMAGVARLNRARPEGERLRIRYIFAGHNHGGQVRLPFWVPVLPPSSGDYVEGWYNDSEPFLYVSRGFGTSTLPLRFLARSEVTLFNYFA</sequence>
<evidence type="ECO:0000256" key="2">
    <source>
        <dbReference type="ARBA" id="ARBA00022801"/>
    </source>
</evidence>
<feature type="domain" description="Calcineurin-like phosphoesterase" evidence="3">
    <location>
        <begin position="51"/>
        <end position="226"/>
    </location>
</feature>
<dbReference type="SUPFAM" id="SSF56300">
    <property type="entry name" value="Metallo-dependent phosphatases"/>
    <property type="match status" value="1"/>
</dbReference>
<dbReference type="InterPro" id="IPR029052">
    <property type="entry name" value="Metallo-depent_PP-like"/>
</dbReference>
<organism evidence="4 5">
    <name type="scientific">Pontibacter aydingkolensis</name>
    <dbReference type="NCBI Taxonomy" id="1911536"/>
    <lineage>
        <taxon>Bacteria</taxon>
        <taxon>Pseudomonadati</taxon>
        <taxon>Bacteroidota</taxon>
        <taxon>Cytophagia</taxon>
        <taxon>Cytophagales</taxon>
        <taxon>Hymenobacteraceae</taxon>
        <taxon>Pontibacter</taxon>
    </lineage>
</organism>
<reference evidence="4 5" key="1">
    <citation type="journal article" date="2016" name="Int. J. Syst. Evol. Microbiol.">
        <title>Pontibacter aydingkolensis sp. nov., isolated from soil of a salt lake.</title>
        <authorList>
            <person name="Osman G."/>
            <person name="Zhang T."/>
            <person name="Lou K."/>
            <person name="Gao Y."/>
            <person name="Chang W."/>
            <person name="Lin Q."/>
            <person name="Yang H.M."/>
            <person name="Huo X.D."/>
            <person name="Wang N."/>
        </authorList>
    </citation>
    <scope>NUCLEOTIDE SEQUENCE [LARGE SCALE GENOMIC DNA]</scope>
    <source>
        <strain evidence="4 5">KACC 19255</strain>
    </source>
</reference>
<gene>
    <name evidence="4" type="ORF">K0O23_12180</name>
</gene>
<protein>
    <submittedName>
        <fullName evidence="4">Metallophosphoesterase</fullName>
    </submittedName>
</protein>
<dbReference type="InterPro" id="IPR004843">
    <property type="entry name" value="Calcineurin-like_PHP"/>
</dbReference>
<evidence type="ECO:0000259" key="3">
    <source>
        <dbReference type="Pfam" id="PF00149"/>
    </source>
</evidence>
<dbReference type="RefSeq" id="WP_219877705.1">
    <property type="nucleotide sequence ID" value="NZ_JAHYXK010000009.1"/>
</dbReference>
<dbReference type="Proteomes" id="UP000813018">
    <property type="component" value="Unassembled WGS sequence"/>
</dbReference>
<dbReference type="EMBL" id="JAHYXK010000009">
    <property type="protein sequence ID" value="MBW7467826.1"/>
    <property type="molecule type" value="Genomic_DNA"/>
</dbReference>
<keyword evidence="2" id="KW-0378">Hydrolase</keyword>
<comment type="caution">
    <text evidence="4">The sequence shown here is derived from an EMBL/GenBank/DDBJ whole genome shotgun (WGS) entry which is preliminary data.</text>
</comment>